<accession>A0A7W7ZGS2</accession>
<reference evidence="2 3" key="1">
    <citation type="submission" date="2020-08" db="EMBL/GenBank/DDBJ databases">
        <title>Genomic Encyclopedia of Type Strains, Phase IV (KMG-V): Genome sequencing to study the core and pangenomes of soil and plant-associated prokaryotes.</title>
        <authorList>
            <person name="Whitman W."/>
        </authorList>
    </citation>
    <scope>NUCLEOTIDE SEQUENCE [LARGE SCALE GENOMIC DNA]</scope>
    <source>
        <strain evidence="2 3">M8UP14</strain>
    </source>
</reference>
<keyword evidence="2" id="KW-0808">Transferase</keyword>
<feature type="domain" description="N-acetyltransferase" evidence="1">
    <location>
        <begin position="10"/>
        <end position="156"/>
    </location>
</feature>
<dbReference type="Gene3D" id="3.40.630.30">
    <property type="match status" value="1"/>
</dbReference>
<dbReference type="Pfam" id="PF13302">
    <property type="entry name" value="Acetyltransf_3"/>
    <property type="match status" value="1"/>
</dbReference>
<dbReference type="Proteomes" id="UP000540989">
    <property type="component" value="Unassembled WGS sequence"/>
</dbReference>
<dbReference type="PANTHER" id="PTHR43610">
    <property type="entry name" value="BLL6696 PROTEIN"/>
    <property type="match status" value="1"/>
</dbReference>
<evidence type="ECO:0000259" key="1">
    <source>
        <dbReference type="Pfam" id="PF13302"/>
    </source>
</evidence>
<dbReference type="SUPFAM" id="SSF55729">
    <property type="entry name" value="Acyl-CoA N-acyltransferases (Nat)"/>
    <property type="match status" value="1"/>
</dbReference>
<dbReference type="InterPro" id="IPR000182">
    <property type="entry name" value="GNAT_dom"/>
</dbReference>
<name>A0A7W7ZGS2_9BACT</name>
<dbReference type="EMBL" id="JACHIP010000005">
    <property type="protein sequence ID" value="MBB5058976.1"/>
    <property type="molecule type" value="Genomic_DNA"/>
</dbReference>
<evidence type="ECO:0000313" key="2">
    <source>
        <dbReference type="EMBL" id="MBB5058976.1"/>
    </source>
</evidence>
<sequence length="202" mass="23024">MTPTLEGQNIRLEPLTLAHLPALEKIALDPVAKPVIWRYMVHWPQSADDLRAWVQVALDSEAEGTAMPWVTVIKSTDPEVPEQVIGSTRFFTLDRSHKTVELGHTWIAPAFHGTRANTEAKYLQLSYAFEELGLNRVGMKTHHENRRSQAAIKAIGGVYEGTFRNHLIMPDGSQRDSCWYSFIKQDWPEVKDLLRRRLQAPV</sequence>
<dbReference type="GO" id="GO:0016747">
    <property type="term" value="F:acyltransferase activity, transferring groups other than amino-acyl groups"/>
    <property type="evidence" value="ECO:0007669"/>
    <property type="project" value="InterPro"/>
</dbReference>
<organism evidence="2 3">
    <name type="scientific">Granulicella aggregans</name>
    <dbReference type="NCBI Taxonomy" id="474949"/>
    <lineage>
        <taxon>Bacteria</taxon>
        <taxon>Pseudomonadati</taxon>
        <taxon>Acidobacteriota</taxon>
        <taxon>Terriglobia</taxon>
        <taxon>Terriglobales</taxon>
        <taxon>Acidobacteriaceae</taxon>
        <taxon>Granulicella</taxon>
    </lineage>
</organism>
<gene>
    <name evidence="2" type="ORF">HDF16_003699</name>
</gene>
<evidence type="ECO:0000313" key="3">
    <source>
        <dbReference type="Proteomes" id="UP000540989"/>
    </source>
</evidence>
<keyword evidence="3" id="KW-1185">Reference proteome</keyword>
<dbReference type="InterPro" id="IPR016181">
    <property type="entry name" value="Acyl_CoA_acyltransferase"/>
</dbReference>
<comment type="caution">
    <text evidence="2">The sequence shown here is derived from an EMBL/GenBank/DDBJ whole genome shotgun (WGS) entry which is preliminary data.</text>
</comment>
<dbReference type="PANTHER" id="PTHR43610:SF1">
    <property type="entry name" value="N-ACETYLTRANSFERASE DOMAIN-CONTAINING PROTEIN"/>
    <property type="match status" value="1"/>
</dbReference>
<protein>
    <submittedName>
        <fullName evidence="2">RimJ/RimL family protein N-acetyltransferase</fullName>
    </submittedName>
</protein>
<proteinExistence type="predicted"/>
<dbReference type="AlphaFoldDB" id="A0A7W7ZGS2"/>